<evidence type="ECO:0000256" key="5">
    <source>
        <dbReference type="ARBA" id="ARBA00022840"/>
    </source>
</evidence>
<evidence type="ECO:0000256" key="1">
    <source>
        <dbReference type="ARBA" id="ARBA00022527"/>
    </source>
</evidence>
<keyword evidence="5 6" id="KW-0067">ATP-binding</keyword>
<gene>
    <name evidence="9" type="ORF">BB559_004695</name>
</gene>
<dbReference type="PANTHER" id="PTHR45646:SF11">
    <property type="entry name" value="SERINE_THREONINE-PROTEIN KINASE DOA"/>
    <property type="match status" value="1"/>
</dbReference>
<evidence type="ECO:0000256" key="3">
    <source>
        <dbReference type="ARBA" id="ARBA00022741"/>
    </source>
</evidence>
<dbReference type="InterPro" id="IPR008271">
    <property type="entry name" value="Ser/Thr_kinase_AS"/>
</dbReference>
<dbReference type="InterPro" id="IPR051175">
    <property type="entry name" value="CLK_kinases"/>
</dbReference>
<dbReference type="PANTHER" id="PTHR45646">
    <property type="entry name" value="SERINE/THREONINE-PROTEIN KINASE DOA-RELATED"/>
    <property type="match status" value="1"/>
</dbReference>
<protein>
    <recommendedName>
        <fullName evidence="8">Protein kinase domain-containing protein</fullName>
    </recommendedName>
</protein>
<organism evidence="9 10">
    <name type="scientific">Furculomyces boomerangus</name>
    <dbReference type="NCBI Taxonomy" id="61424"/>
    <lineage>
        <taxon>Eukaryota</taxon>
        <taxon>Fungi</taxon>
        <taxon>Fungi incertae sedis</taxon>
        <taxon>Zoopagomycota</taxon>
        <taxon>Kickxellomycotina</taxon>
        <taxon>Harpellomycetes</taxon>
        <taxon>Harpellales</taxon>
        <taxon>Harpellaceae</taxon>
        <taxon>Furculomyces</taxon>
    </lineage>
</organism>
<keyword evidence="10" id="KW-1185">Reference proteome</keyword>
<evidence type="ECO:0000256" key="7">
    <source>
        <dbReference type="SAM" id="MobiDB-lite"/>
    </source>
</evidence>
<reference evidence="9 10" key="1">
    <citation type="journal article" date="2018" name="MBio">
        <title>Comparative Genomics Reveals the Core Gene Toolbox for the Fungus-Insect Symbiosis.</title>
        <authorList>
            <person name="Wang Y."/>
            <person name="Stata M."/>
            <person name="Wang W."/>
            <person name="Stajich J.E."/>
            <person name="White M.M."/>
            <person name="Moncalvo J.M."/>
        </authorList>
    </citation>
    <scope>NUCLEOTIDE SEQUENCE [LARGE SCALE GENOMIC DNA]</scope>
    <source>
        <strain evidence="9 10">AUS-77-4</strain>
    </source>
</reference>
<keyword evidence="4" id="KW-0418">Kinase</keyword>
<feature type="compositionally biased region" description="Polar residues" evidence="7">
    <location>
        <begin position="25"/>
        <end position="36"/>
    </location>
</feature>
<dbReference type="GO" id="GO:0043484">
    <property type="term" value="P:regulation of RNA splicing"/>
    <property type="evidence" value="ECO:0007669"/>
    <property type="project" value="TreeGrafter"/>
</dbReference>
<dbReference type="GO" id="GO:0005524">
    <property type="term" value="F:ATP binding"/>
    <property type="evidence" value="ECO:0007669"/>
    <property type="project" value="UniProtKB-UniRule"/>
</dbReference>
<feature type="compositionally biased region" description="Basic and acidic residues" evidence="7">
    <location>
        <begin position="14"/>
        <end position="24"/>
    </location>
</feature>
<evidence type="ECO:0000259" key="8">
    <source>
        <dbReference type="PROSITE" id="PS50011"/>
    </source>
</evidence>
<proteinExistence type="predicted"/>
<feature type="region of interest" description="Disordered" evidence="7">
    <location>
        <begin position="1"/>
        <end position="36"/>
    </location>
</feature>
<evidence type="ECO:0000256" key="6">
    <source>
        <dbReference type="PROSITE-ProRule" id="PRU10141"/>
    </source>
</evidence>
<evidence type="ECO:0000256" key="4">
    <source>
        <dbReference type="ARBA" id="ARBA00022777"/>
    </source>
</evidence>
<dbReference type="STRING" id="61424.A0A2T9YDD2"/>
<sequence>MLSLVSSLFHKKREQASNKDKCSNQKDNNVSTISNGVHNLDISTNIPNDQKNMIAEEKKNSLAMNTGLLTKQNVQNNEGRHFFGFKKENRNSKNHKLENTNFNKKTHPCDDEDGHFIVVEGENFTNRFYIEKLLGQGTFGKVMKCYDRKNNKRVAIKVIRAIDKYREAAHIEIRVLKTLENFDPLNKYKCIRLNEWFDYKNHICMVFDLLGPSVFDFLKSNEFRPFSLAQVQEMTKQLLRGVAYMHHLNMVHTDLKPENILLVDNSYSLVDFGPNKSVKTKVLKSTDTRLIDFGSTTFEDEYHSSVVSTRHYRAPEIILELGWSFPCDLWSVGCIMLELLTGEVLFQTHENLEHLAMMEALIGKTPTNIISKMSNKLRPQFYYHNILAYPNAETSEKSLRNVRQILPLNKLVNPSVGIIHEQLYDLLSKLLRFNPEERLTALEALSHPFFSLKIRPSGVTGNKTNSLPNKGFKIEKYQFKAKNEKELAFYNSLKFVSATPRLVKGTKNISSTLKTNHVQETSQEKGVEKEDIINEGHRNLISSRKSKVSNLDDMVDEQNRLNYDVETSDENLYDELSSASPNQLSPMTSSEPSVNNNYFKNLKNNDESNMDISNYESSPISSLGYIQDCSNEEFGSGCYSSLNNSVKVSQELLSDKDKSSSDFMTAEMKNNYQNLVYGSGNSIKVAENEYPVLKDIGKSTGDTNTDTYKFSETQDNENDIHLKPKLEDNVSNNENLELAIEPSYDITMDYEEATSPENLFHKSKGKSFDARAAGELLRLHQGHSKNRYKDNNSRLFVGYNDTISQPALERCTPNINGPIQGISTMNSSQAQILARNRYQGRSPLDSLTPFSMSTIISSPMV</sequence>
<comment type="caution">
    <text evidence="9">The sequence shown here is derived from an EMBL/GenBank/DDBJ whole genome shotgun (WGS) entry which is preliminary data.</text>
</comment>
<dbReference type="Proteomes" id="UP000245699">
    <property type="component" value="Unassembled WGS sequence"/>
</dbReference>
<keyword evidence="1" id="KW-0723">Serine/threonine-protein kinase</keyword>
<keyword evidence="2" id="KW-0808">Transferase</keyword>
<dbReference type="EMBL" id="MBFT01000490">
    <property type="protein sequence ID" value="PVU90304.1"/>
    <property type="molecule type" value="Genomic_DNA"/>
</dbReference>
<dbReference type="OrthoDB" id="283111at2759"/>
<dbReference type="GO" id="GO:0005634">
    <property type="term" value="C:nucleus"/>
    <property type="evidence" value="ECO:0007669"/>
    <property type="project" value="TreeGrafter"/>
</dbReference>
<dbReference type="PROSITE" id="PS00107">
    <property type="entry name" value="PROTEIN_KINASE_ATP"/>
    <property type="match status" value="1"/>
</dbReference>
<evidence type="ECO:0000256" key="2">
    <source>
        <dbReference type="ARBA" id="ARBA00022679"/>
    </source>
</evidence>
<name>A0A2T9YDD2_9FUNG</name>
<dbReference type="SUPFAM" id="SSF56112">
    <property type="entry name" value="Protein kinase-like (PK-like)"/>
    <property type="match status" value="1"/>
</dbReference>
<feature type="binding site" evidence="6">
    <location>
        <position position="157"/>
    </location>
    <ligand>
        <name>ATP</name>
        <dbReference type="ChEBI" id="CHEBI:30616"/>
    </ligand>
</feature>
<dbReference type="InterPro" id="IPR011009">
    <property type="entry name" value="Kinase-like_dom_sf"/>
</dbReference>
<dbReference type="GO" id="GO:0004674">
    <property type="term" value="F:protein serine/threonine kinase activity"/>
    <property type="evidence" value="ECO:0007669"/>
    <property type="project" value="UniProtKB-KW"/>
</dbReference>
<dbReference type="Gene3D" id="3.30.200.20">
    <property type="entry name" value="Phosphorylase Kinase, domain 1"/>
    <property type="match status" value="1"/>
</dbReference>
<evidence type="ECO:0000313" key="9">
    <source>
        <dbReference type="EMBL" id="PVU90304.1"/>
    </source>
</evidence>
<dbReference type="InterPro" id="IPR000719">
    <property type="entry name" value="Prot_kinase_dom"/>
</dbReference>
<dbReference type="PROSITE" id="PS50011">
    <property type="entry name" value="PROTEIN_KINASE_DOM"/>
    <property type="match status" value="1"/>
</dbReference>
<accession>A0A2T9YDD2</accession>
<dbReference type="InterPro" id="IPR017441">
    <property type="entry name" value="Protein_kinase_ATP_BS"/>
</dbReference>
<dbReference type="AlphaFoldDB" id="A0A2T9YDD2"/>
<keyword evidence="3 6" id="KW-0547">Nucleotide-binding</keyword>
<dbReference type="Pfam" id="PF00069">
    <property type="entry name" value="Pkinase"/>
    <property type="match status" value="1"/>
</dbReference>
<dbReference type="Gene3D" id="1.10.510.10">
    <property type="entry name" value="Transferase(Phosphotransferase) domain 1"/>
    <property type="match status" value="1"/>
</dbReference>
<feature type="domain" description="Protein kinase" evidence="8">
    <location>
        <begin position="128"/>
        <end position="450"/>
    </location>
</feature>
<dbReference type="SMART" id="SM00220">
    <property type="entry name" value="S_TKc"/>
    <property type="match status" value="1"/>
</dbReference>
<dbReference type="CDD" id="cd14134">
    <property type="entry name" value="PKc_CLK"/>
    <property type="match status" value="1"/>
</dbReference>
<evidence type="ECO:0000313" key="10">
    <source>
        <dbReference type="Proteomes" id="UP000245699"/>
    </source>
</evidence>
<dbReference type="PROSITE" id="PS00108">
    <property type="entry name" value="PROTEIN_KINASE_ST"/>
    <property type="match status" value="1"/>
</dbReference>